<dbReference type="STRING" id="765257.A0A0C9Z3I3"/>
<feature type="domain" description="G" evidence="2">
    <location>
        <begin position="8"/>
        <end position="68"/>
    </location>
</feature>
<evidence type="ECO:0000259" key="2">
    <source>
        <dbReference type="Pfam" id="PF01926"/>
    </source>
</evidence>
<gene>
    <name evidence="3" type="ORF">PISMIDRAFT_685847</name>
</gene>
<protein>
    <recommendedName>
        <fullName evidence="2">G domain-containing protein</fullName>
    </recommendedName>
</protein>
<dbReference type="InterPro" id="IPR027417">
    <property type="entry name" value="P-loop_NTPase"/>
</dbReference>
<accession>A0A0C9Z3I3</accession>
<feature type="coiled-coil region" evidence="1">
    <location>
        <begin position="215"/>
        <end position="265"/>
    </location>
</feature>
<keyword evidence="4" id="KW-1185">Reference proteome</keyword>
<dbReference type="Proteomes" id="UP000054018">
    <property type="component" value="Unassembled WGS sequence"/>
</dbReference>
<dbReference type="Gene3D" id="3.40.50.300">
    <property type="entry name" value="P-loop containing nucleotide triphosphate hydrolases"/>
    <property type="match status" value="1"/>
</dbReference>
<dbReference type="EMBL" id="KN833843">
    <property type="protein sequence ID" value="KIK16952.1"/>
    <property type="molecule type" value="Genomic_DNA"/>
</dbReference>
<name>A0A0C9Z3I3_9AGAM</name>
<dbReference type="InterPro" id="IPR006073">
    <property type="entry name" value="GTP-bd"/>
</dbReference>
<evidence type="ECO:0000313" key="4">
    <source>
        <dbReference type="Proteomes" id="UP000054018"/>
    </source>
</evidence>
<dbReference type="GO" id="GO:0005525">
    <property type="term" value="F:GTP binding"/>
    <property type="evidence" value="ECO:0007669"/>
    <property type="project" value="InterPro"/>
</dbReference>
<dbReference type="HOGENOM" id="CLU_018003_0_0_1"/>
<dbReference type="OrthoDB" id="8954335at2759"/>
<evidence type="ECO:0000256" key="1">
    <source>
        <dbReference type="SAM" id="Coils"/>
    </source>
</evidence>
<dbReference type="SUPFAM" id="SSF52540">
    <property type="entry name" value="P-loop containing nucleoside triphosphate hydrolases"/>
    <property type="match status" value="1"/>
</dbReference>
<dbReference type="CDD" id="cd00882">
    <property type="entry name" value="Ras_like_GTPase"/>
    <property type="match status" value="1"/>
</dbReference>
<dbReference type="Pfam" id="PF01926">
    <property type="entry name" value="MMR_HSR1"/>
    <property type="match status" value="1"/>
</dbReference>
<organism evidence="3 4">
    <name type="scientific">Pisolithus microcarpus 441</name>
    <dbReference type="NCBI Taxonomy" id="765257"/>
    <lineage>
        <taxon>Eukaryota</taxon>
        <taxon>Fungi</taxon>
        <taxon>Dikarya</taxon>
        <taxon>Basidiomycota</taxon>
        <taxon>Agaricomycotina</taxon>
        <taxon>Agaricomycetes</taxon>
        <taxon>Agaricomycetidae</taxon>
        <taxon>Boletales</taxon>
        <taxon>Sclerodermatineae</taxon>
        <taxon>Pisolithaceae</taxon>
        <taxon>Pisolithus</taxon>
    </lineage>
</organism>
<reference evidence="3 4" key="1">
    <citation type="submission" date="2014-04" db="EMBL/GenBank/DDBJ databases">
        <authorList>
            <consortium name="DOE Joint Genome Institute"/>
            <person name="Kuo A."/>
            <person name="Kohler A."/>
            <person name="Costa M.D."/>
            <person name="Nagy L.G."/>
            <person name="Floudas D."/>
            <person name="Copeland A."/>
            <person name="Barry K.W."/>
            <person name="Cichocki N."/>
            <person name="Veneault-Fourrey C."/>
            <person name="LaButti K."/>
            <person name="Lindquist E.A."/>
            <person name="Lipzen A."/>
            <person name="Lundell T."/>
            <person name="Morin E."/>
            <person name="Murat C."/>
            <person name="Sun H."/>
            <person name="Tunlid A."/>
            <person name="Henrissat B."/>
            <person name="Grigoriev I.V."/>
            <person name="Hibbett D.S."/>
            <person name="Martin F."/>
            <person name="Nordberg H.P."/>
            <person name="Cantor M.N."/>
            <person name="Hua S.X."/>
        </authorList>
    </citation>
    <scope>NUCLEOTIDE SEQUENCE [LARGE SCALE GENOMIC DNA]</scope>
    <source>
        <strain evidence="3 4">441</strain>
    </source>
</reference>
<keyword evidence="1" id="KW-0175">Coiled coil</keyword>
<dbReference type="AlphaFoldDB" id="A0A0C9Z3I3"/>
<sequence length="297" mass="34087">MASQPIVIALMGPTGSGKTNFVNQLTGTGEERAAHQLKSHTQVVREFTYMSDNRQYVFVDTPGFDDTYRTDRDILRMIADWLEKKYRGKVTLSGIIYTHRITDNRMSGSVCKNLDMFARLCGDRAAGGVRLVTTMWDKAKNKELAESRVTQLEQNFWRPLIEAGARHKRFEVNSPRHAWGIIDDLTGGGEALLLQEELVDVARKLNETTAGQALYTQFQKLLHEQKETIKQLQDEAKAQKDPELVKQLEVERRRLEAELQKTWDEMDKLKISFFRRLALRFSKKTQSHKLDVNAQGS</sequence>
<evidence type="ECO:0000313" key="3">
    <source>
        <dbReference type="EMBL" id="KIK16952.1"/>
    </source>
</evidence>
<proteinExistence type="predicted"/>
<reference evidence="4" key="2">
    <citation type="submission" date="2015-01" db="EMBL/GenBank/DDBJ databases">
        <title>Evolutionary Origins and Diversification of the Mycorrhizal Mutualists.</title>
        <authorList>
            <consortium name="DOE Joint Genome Institute"/>
            <consortium name="Mycorrhizal Genomics Consortium"/>
            <person name="Kohler A."/>
            <person name="Kuo A."/>
            <person name="Nagy L.G."/>
            <person name="Floudas D."/>
            <person name="Copeland A."/>
            <person name="Barry K.W."/>
            <person name="Cichocki N."/>
            <person name="Veneault-Fourrey C."/>
            <person name="LaButti K."/>
            <person name="Lindquist E.A."/>
            <person name="Lipzen A."/>
            <person name="Lundell T."/>
            <person name="Morin E."/>
            <person name="Murat C."/>
            <person name="Riley R."/>
            <person name="Ohm R."/>
            <person name="Sun H."/>
            <person name="Tunlid A."/>
            <person name="Henrissat B."/>
            <person name="Grigoriev I.V."/>
            <person name="Hibbett D.S."/>
            <person name="Martin F."/>
        </authorList>
    </citation>
    <scope>NUCLEOTIDE SEQUENCE [LARGE SCALE GENOMIC DNA]</scope>
    <source>
        <strain evidence="4">441</strain>
    </source>
</reference>